<dbReference type="Gene3D" id="2.60.120.200">
    <property type="match status" value="1"/>
</dbReference>
<sequence>MSDEARSSARAGAADLDTITPIPHLSDNPFASSNNSPTPVGSLTDSGSNSWAGSRPVSGVGLSTGVLLPNGDRYFRSRRVPKGTLEKPWLKKKDPREKWTTIIPCAGLVLGLIVCGLLIWDGLRTVSNFKYCQVLDENFSGGWDDSVWTKEVEVGGFGNGQFEETTDTDENVFVENGILYIKPTLQSADLVENDNIVDLRDNGCTGTKWSDCMSVTNTTNGTIVNPVRSGRINTKNGASIMYGRVEVVAQLPAGDWLWPAIWMLPTNNTYGEWPKSGEIDIMESRGNNYTYGQGGNNIVSSALHFGPNKENDGWWRNNVKRKANHATYAQGYHTYGVEWSEKYIFTYIDTRLLQVMYTHFKDPFWQYGQFPLSDSNGTRLRDPWSWTGSKSTPFDQDFYLIINVAVGGTNGWFKDGKSGKPWIDDVHDARLDFYNAQNQWLPTWMENGQMKIKSVKMWQQSGYNGCEA</sequence>
<dbReference type="PANTHER" id="PTHR10963:SF62">
    <property type="entry name" value="GLUCAN 1,3-BETA-GLUCOSIDASE"/>
    <property type="match status" value="1"/>
</dbReference>
<comment type="caution">
    <text evidence="4">The sequence shown here is derived from an EMBL/GenBank/DDBJ whole genome shotgun (WGS) entry which is preliminary data.</text>
</comment>
<evidence type="ECO:0000256" key="1">
    <source>
        <dbReference type="SAM" id="MobiDB-lite"/>
    </source>
</evidence>
<evidence type="ECO:0000313" key="4">
    <source>
        <dbReference type="EMBL" id="KAF2740978.1"/>
    </source>
</evidence>
<feature type="transmembrane region" description="Helical" evidence="2">
    <location>
        <begin position="99"/>
        <end position="120"/>
    </location>
</feature>
<evidence type="ECO:0000256" key="2">
    <source>
        <dbReference type="SAM" id="Phobius"/>
    </source>
</evidence>
<keyword evidence="2" id="KW-1133">Transmembrane helix</keyword>
<dbReference type="Proteomes" id="UP000799444">
    <property type="component" value="Unassembled WGS sequence"/>
</dbReference>
<evidence type="ECO:0000259" key="3">
    <source>
        <dbReference type="PROSITE" id="PS51762"/>
    </source>
</evidence>
<reference evidence="4" key="1">
    <citation type="journal article" date="2020" name="Stud. Mycol.">
        <title>101 Dothideomycetes genomes: a test case for predicting lifestyles and emergence of pathogens.</title>
        <authorList>
            <person name="Haridas S."/>
            <person name="Albert R."/>
            <person name="Binder M."/>
            <person name="Bloem J."/>
            <person name="Labutti K."/>
            <person name="Salamov A."/>
            <person name="Andreopoulos B."/>
            <person name="Baker S."/>
            <person name="Barry K."/>
            <person name="Bills G."/>
            <person name="Bluhm B."/>
            <person name="Cannon C."/>
            <person name="Castanera R."/>
            <person name="Culley D."/>
            <person name="Daum C."/>
            <person name="Ezra D."/>
            <person name="Gonzalez J."/>
            <person name="Henrissat B."/>
            <person name="Kuo A."/>
            <person name="Liang C."/>
            <person name="Lipzen A."/>
            <person name="Lutzoni F."/>
            <person name="Magnuson J."/>
            <person name="Mondo S."/>
            <person name="Nolan M."/>
            <person name="Ohm R."/>
            <person name="Pangilinan J."/>
            <person name="Park H.-J."/>
            <person name="Ramirez L."/>
            <person name="Alfaro M."/>
            <person name="Sun H."/>
            <person name="Tritt A."/>
            <person name="Yoshinaga Y."/>
            <person name="Zwiers L.-H."/>
            <person name="Turgeon B."/>
            <person name="Goodwin S."/>
            <person name="Spatafora J."/>
            <person name="Crous P."/>
            <person name="Grigoriev I."/>
        </authorList>
    </citation>
    <scope>NUCLEOTIDE SEQUENCE</scope>
    <source>
        <strain evidence="4">CBS 125425</strain>
    </source>
</reference>
<dbReference type="PANTHER" id="PTHR10963">
    <property type="entry name" value="GLYCOSYL HYDROLASE-RELATED"/>
    <property type="match status" value="1"/>
</dbReference>
<feature type="compositionally biased region" description="Polar residues" evidence="1">
    <location>
        <begin position="29"/>
        <end position="50"/>
    </location>
</feature>
<protein>
    <submittedName>
        <fullName evidence="4">Beta-1,3-glucan-binding protein</fullName>
    </submittedName>
</protein>
<keyword evidence="2" id="KW-0472">Membrane</keyword>
<dbReference type="OrthoDB" id="4781at2759"/>
<keyword evidence="5" id="KW-1185">Reference proteome</keyword>
<dbReference type="AlphaFoldDB" id="A0A9P4RCC6"/>
<dbReference type="GO" id="GO:0005975">
    <property type="term" value="P:carbohydrate metabolic process"/>
    <property type="evidence" value="ECO:0007669"/>
    <property type="project" value="InterPro"/>
</dbReference>
<organism evidence="4 5">
    <name type="scientific">Polyplosphaeria fusca</name>
    <dbReference type="NCBI Taxonomy" id="682080"/>
    <lineage>
        <taxon>Eukaryota</taxon>
        <taxon>Fungi</taxon>
        <taxon>Dikarya</taxon>
        <taxon>Ascomycota</taxon>
        <taxon>Pezizomycotina</taxon>
        <taxon>Dothideomycetes</taxon>
        <taxon>Pleosporomycetidae</taxon>
        <taxon>Pleosporales</taxon>
        <taxon>Tetraplosphaeriaceae</taxon>
        <taxon>Polyplosphaeria</taxon>
    </lineage>
</organism>
<dbReference type="InterPro" id="IPR050546">
    <property type="entry name" value="Glycosyl_Hydrlase_16"/>
</dbReference>
<name>A0A9P4RCC6_9PLEO</name>
<feature type="domain" description="GH16" evidence="3">
    <location>
        <begin position="118"/>
        <end position="463"/>
    </location>
</feature>
<feature type="region of interest" description="Disordered" evidence="1">
    <location>
        <begin position="1"/>
        <end position="50"/>
    </location>
</feature>
<keyword evidence="2" id="KW-0812">Transmembrane</keyword>
<dbReference type="EMBL" id="ML996098">
    <property type="protein sequence ID" value="KAF2740978.1"/>
    <property type="molecule type" value="Genomic_DNA"/>
</dbReference>
<proteinExistence type="predicted"/>
<dbReference type="Pfam" id="PF00722">
    <property type="entry name" value="Glyco_hydro_16"/>
    <property type="match status" value="1"/>
</dbReference>
<dbReference type="SUPFAM" id="SSF49899">
    <property type="entry name" value="Concanavalin A-like lectins/glucanases"/>
    <property type="match status" value="1"/>
</dbReference>
<dbReference type="FunFam" id="2.60.120.200:FF:000178">
    <property type="entry name" value="Glycoside hydrolase family 16 protein"/>
    <property type="match status" value="1"/>
</dbReference>
<dbReference type="InterPro" id="IPR000757">
    <property type="entry name" value="Beta-glucanase-like"/>
</dbReference>
<dbReference type="GO" id="GO:0004553">
    <property type="term" value="F:hydrolase activity, hydrolyzing O-glycosyl compounds"/>
    <property type="evidence" value="ECO:0007669"/>
    <property type="project" value="InterPro"/>
</dbReference>
<accession>A0A9P4RCC6</accession>
<dbReference type="InterPro" id="IPR013320">
    <property type="entry name" value="ConA-like_dom_sf"/>
</dbReference>
<gene>
    <name evidence="4" type="ORF">EJ04DRAFT_423420</name>
</gene>
<evidence type="ECO:0000313" key="5">
    <source>
        <dbReference type="Proteomes" id="UP000799444"/>
    </source>
</evidence>
<dbReference type="PROSITE" id="PS51762">
    <property type="entry name" value="GH16_2"/>
    <property type="match status" value="1"/>
</dbReference>